<dbReference type="GO" id="GO:0005634">
    <property type="term" value="C:nucleus"/>
    <property type="evidence" value="ECO:0007669"/>
    <property type="project" value="UniProtKB-SubCell"/>
</dbReference>
<comment type="caution">
    <text evidence="8">The sequence shown here is derived from an EMBL/GenBank/DDBJ whole genome shotgun (WGS) entry which is preliminary data.</text>
</comment>
<organism evidence="8 9">
    <name type="scientific">Lithospermum erythrorhizon</name>
    <name type="common">Purple gromwell</name>
    <name type="synonym">Lithospermum officinale var. erythrorhizon</name>
    <dbReference type="NCBI Taxonomy" id="34254"/>
    <lineage>
        <taxon>Eukaryota</taxon>
        <taxon>Viridiplantae</taxon>
        <taxon>Streptophyta</taxon>
        <taxon>Embryophyta</taxon>
        <taxon>Tracheophyta</taxon>
        <taxon>Spermatophyta</taxon>
        <taxon>Magnoliopsida</taxon>
        <taxon>eudicotyledons</taxon>
        <taxon>Gunneridae</taxon>
        <taxon>Pentapetalae</taxon>
        <taxon>asterids</taxon>
        <taxon>lamiids</taxon>
        <taxon>Boraginales</taxon>
        <taxon>Boraginaceae</taxon>
        <taxon>Boraginoideae</taxon>
        <taxon>Lithospermeae</taxon>
        <taxon>Lithospermum</taxon>
    </lineage>
</organism>
<gene>
    <name evidence="8" type="ORF">LIER_33219</name>
</gene>
<evidence type="ECO:0000256" key="5">
    <source>
        <dbReference type="ARBA" id="ARBA00023242"/>
    </source>
</evidence>
<comment type="subcellular location">
    <subcellularLocation>
        <location evidence="1">Nucleus</location>
    </subcellularLocation>
</comment>
<proteinExistence type="predicted"/>
<evidence type="ECO:0000256" key="1">
    <source>
        <dbReference type="ARBA" id="ARBA00004123"/>
    </source>
</evidence>
<dbReference type="PROSITE" id="PS00036">
    <property type="entry name" value="BZIP_BASIC"/>
    <property type="match status" value="1"/>
</dbReference>
<dbReference type="InterPro" id="IPR046347">
    <property type="entry name" value="bZIP_sf"/>
</dbReference>
<feature type="compositionally biased region" description="Polar residues" evidence="6">
    <location>
        <begin position="1"/>
        <end position="13"/>
    </location>
</feature>
<dbReference type="InterPro" id="IPR004827">
    <property type="entry name" value="bZIP"/>
</dbReference>
<reference evidence="8 9" key="1">
    <citation type="submission" date="2024-01" db="EMBL/GenBank/DDBJ databases">
        <title>The complete chloroplast genome sequence of Lithospermum erythrorhizon: insights into the phylogenetic relationship among Boraginaceae species and the maternal lineages of purple gromwells.</title>
        <authorList>
            <person name="Okada T."/>
            <person name="Watanabe K."/>
        </authorList>
    </citation>
    <scope>NUCLEOTIDE SEQUENCE [LARGE SCALE GENOMIC DNA]</scope>
</reference>
<dbReference type="PANTHER" id="PTHR45764">
    <property type="entry name" value="BZIP TRANSCRIPTION FACTOR 44"/>
    <property type="match status" value="1"/>
</dbReference>
<feature type="region of interest" description="Disordered" evidence="6">
    <location>
        <begin position="1"/>
        <end position="49"/>
    </location>
</feature>
<dbReference type="SMART" id="SM00338">
    <property type="entry name" value="BRLZ"/>
    <property type="match status" value="1"/>
</dbReference>
<name>A0AAV3RW07_LITER</name>
<protein>
    <submittedName>
        <fullName evidence="8">DNA-binding transcription factor</fullName>
    </submittedName>
</protein>
<dbReference type="CDD" id="cd14702">
    <property type="entry name" value="bZIP_plant_GBF1"/>
    <property type="match status" value="1"/>
</dbReference>
<dbReference type="Pfam" id="PF00170">
    <property type="entry name" value="bZIP_1"/>
    <property type="match status" value="1"/>
</dbReference>
<evidence type="ECO:0000259" key="7">
    <source>
        <dbReference type="PROSITE" id="PS50217"/>
    </source>
</evidence>
<evidence type="ECO:0000313" key="9">
    <source>
        <dbReference type="Proteomes" id="UP001454036"/>
    </source>
</evidence>
<keyword evidence="5" id="KW-0539">Nucleus</keyword>
<dbReference type="InterPro" id="IPR045314">
    <property type="entry name" value="bZIP_plant_GBF1"/>
</dbReference>
<dbReference type="Proteomes" id="UP001454036">
    <property type="component" value="Unassembled WGS sequence"/>
</dbReference>
<keyword evidence="9" id="KW-1185">Reference proteome</keyword>
<dbReference type="SUPFAM" id="SSF57959">
    <property type="entry name" value="Leucine zipper domain"/>
    <property type="match status" value="1"/>
</dbReference>
<dbReference type="EMBL" id="BAABME010013214">
    <property type="protein sequence ID" value="GAA0185931.1"/>
    <property type="molecule type" value="Genomic_DNA"/>
</dbReference>
<evidence type="ECO:0000313" key="8">
    <source>
        <dbReference type="EMBL" id="GAA0185931.1"/>
    </source>
</evidence>
<evidence type="ECO:0000256" key="3">
    <source>
        <dbReference type="ARBA" id="ARBA00023125"/>
    </source>
</evidence>
<dbReference type="PANTHER" id="PTHR45764:SF31">
    <property type="entry name" value="BASIC LEUCINE ZIPPER 1"/>
    <property type="match status" value="1"/>
</dbReference>
<dbReference type="Gene3D" id="1.20.5.170">
    <property type="match status" value="1"/>
</dbReference>
<dbReference type="PROSITE" id="PS50217">
    <property type="entry name" value="BZIP"/>
    <property type="match status" value="1"/>
</dbReference>
<keyword evidence="3 8" id="KW-0238">DNA-binding</keyword>
<accession>A0AAV3RW07</accession>
<feature type="compositionally biased region" description="Basic and acidic residues" evidence="6">
    <location>
        <begin position="16"/>
        <end position="26"/>
    </location>
</feature>
<evidence type="ECO:0000256" key="6">
    <source>
        <dbReference type="SAM" id="MobiDB-lite"/>
    </source>
</evidence>
<dbReference type="FunFam" id="1.20.5.170:FF:000020">
    <property type="entry name" value="BZIP transcription factor"/>
    <property type="match status" value="1"/>
</dbReference>
<feature type="domain" description="BZIP" evidence="7">
    <location>
        <begin position="24"/>
        <end position="76"/>
    </location>
</feature>
<dbReference type="GO" id="GO:0045893">
    <property type="term" value="P:positive regulation of DNA-templated transcription"/>
    <property type="evidence" value="ECO:0007669"/>
    <property type="project" value="TreeGrafter"/>
</dbReference>
<keyword evidence="2" id="KW-0805">Transcription regulation</keyword>
<dbReference type="GO" id="GO:0046982">
    <property type="term" value="F:protein heterodimerization activity"/>
    <property type="evidence" value="ECO:0007669"/>
    <property type="project" value="UniProtKB-ARBA"/>
</dbReference>
<evidence type="ECO:0000256" key="2">
    <source>
        <dbReference type="ARBA" id="ARBA00023015"/>
    </source>
</evidence>
<dbReference type="GO" id="GO:0000976">
    <property type="term" value="F:transcription cis-regulatory region binding"/>
    <property type="evidence" value="ECO:0007669"/>
    <property type="project" value="TreeGrafter"/>
</dbReference>
<dbReference type="GO" id="GO:0003700">
    <property type="term" value="F:DNA-binding transcription factor activity"/>
    <property type="evidence" value="ECO:0007669"/>
    <property type="project" value="InterPro"/>
</dbReference>
<evidence type="ECO:0000256" key="4">
    <source>
        <dbReference type="ARBA" id="ARBA00023163"/>
    </source>
</evidence>
<keyword evidence="4" id="KW-0804">Transcription</keyword>
<dbReference type="AlphaFoldDB" id="A0AAV3RW07"/>
<sequence length="142" mass="16307">MSIINQNSSSCSASEYDPKYENLDEKKRKRMISNRESARRSRMRKQKKLHDLTAEVRRLHTSNNDIIGKINGISEKYMIVAAENNVLKAQERELAEKLMTLNNMIVSIGLVVDDTQVPDPLMKPWEFPCSMQAIPSSSTFQF</sequence>